<dbReference type="Proteomes" id="UP000684084">
    <property type="component" value="Unassembled WGS sequence"/>
</dbReference>
<protein>
    <submittedName>
        <fullName evidence="1">Uncharacterized protein</fullName>
    </submittedName>
</protein>
<comment type="caution">
    <text evidence="1">The sequence shown here is derived from an EMBL/GenBank/DDBJ whole genome shotgun (WGS) entry which is preliminary data.</text>
</comment>
<reference evidence="1" key="1">
    <citation type="submission" date="2020-05" db="EMBL/GenBank/DDBJ databases">
        <authorList>
            <person name="Rincon C."/>
            <person name="Sanders R I."/>
            <person name="Robbins C."/>
            <person name="Chaturvedi A."/>
        </authorList>
    </citation>
    <scope>NUCLEOTIDE SEQUENCE</scope>
    <source>
        <strain evidence="1">CHB12</strain>
    </source>
</reference>
<proteinExistence type="predicted"/>
<evidence type="ECO:0000313" key="1">
    <source>
        <dbReference type="EMBL" id="CAB5365646.1"/>
    </source>
</evidence>
<evidence type="ECO:0000313" key="2">
    <source>
        <dbReference type="Proteomes" id="UP000684084"/>
    </source>
</evidence>
<sequence length="373" mass="43703">MSEEESFDEISESERVSLKFNEIINYINDNTDNTSAFSDIDLEELEDIDEKIKEHEICNEMDKVIDDLEQQKFTSCVIIDYMEGKFRRCEGTGKLRQLRNLIGTWQVDRDAIKEVDGILSKLGVCDSHFQFDNKYLHQSSSKKIKDFNKGIIQWRRCISCNKYVTFFSRGAGCAIHSWYLNKKNIQVPCIGQYKCEALQSYPNLCNRAYENIKRSQSICCIYYENLGGHVHHRSEVRGKSATTCITEKLHEVKTFEILRPLASNDDFDTTIPIPITRTSINYEEQEKIILDKPPTLFMIKFLFIKIYKEKEEFGCTLGQKLWDSRLNIYSKKSAIESPQTIQEYYNAFPKFLNDFFSGMINELYQKKMKLFLN</sequence>
<organism evidence="1 2">
    <name type="scientific">Rhizophagus irregularis</name>
    <dbReference type="NCBI Taxonomy" id="588596"/>
    <lineage>
        <taxon>Eukaryota</taxon>
        <taxon>Fungi</taxon>
        <taxon>Fungi incertae sedis</taxon>
        <taxon>Mucoromycota</taxon>
        <taxon>Glomeromycotina</taxon>
        <taxon>Glomeromycetes</taxon>
        <taxon>Glomerales</taxon>
        <taxon>Glomeraceae</taxon>
        <taxon>Rhizophagus</taxon>
    </lineage>
</organism>
<dbReference type="OrthoDB" id="2448759at2759"/>
<dbReference type="VEuPathDB" id="FungiDB:RhiirFUN_022362"/>
<accession>A0A915Z976</accession>
<name>A0A915Z976_9GLOM</name>
<dbReference type="EMBL" id="CAGKOT010000021">
    <property type="protein sequence ID" value="CAB5365646.1"/>
    <property type="molecule type" value="Genomic_DNA"/>
</dbReference>
<gene>
    <name evidence="1" type="ORF">CHRIB12_LOCUS10522</name>
</gene>
<dbReference type="AlphaFoldDB" id="A0A915Z976"/>